<evidence type="ECO:0000256" key="2">
    <source>
        <dbReference type="ARBA" id="ARBA00022691"/>
    </source>
</evidence>
<dbReference type="GO" id="GO:0046872">
    <property type="term" value="F:metal ion binding"/>
    <property type="evidence" value="ECO:0007669"/>
    <property type="project" value="UniProtKB-KW"/>
</dbReference>
<keyword evidence="2 6" id="KW-0949">S-adenosyl-L-methionine</keyword>
<accession>A0A1H3DS79</accession>
<evidence type="ECO:0000256" key="4">
    <source>
        <dbReference type="ARBA" id="ARBA00023004"/>
    </source>
</evidence>
<feature type="domain" description="Radical SAM core" evidence="7">
    <location>
        <begin position="66"/>
        <end position="280"/>
    </location>
</feature>
<dbReference type="InterPro" id="IPR007197">
    <property type="entry name" value="rSAM"/>
</dbReference>
<protein>
    <submittedName>
        <fullName evidence="8">Pyruvate formate lyase activating enzyme</fullName>
    </submittedName>
</protein>
<dbReference type="InterPro" id="IPR058240">
    <property type="entry name" value="rSAM_sf"/>
</dbReference>
<dbReference type="GO" id="GO:0051539">
    <property type="term" value="F:4 iron, 4 sulfur cluster binding"/>
    <property type="evidence" value="ECO:0007669"/>
    <property type="project" value="UniProtKB-KW"/>
</dbReference>
<evidence type="ECO:0000259" key="7">
    <source>
        <dbReference type="PROSITE" id="PS51918"/>
    </source>
</evidence>
<evidence type="ECO:0000256" key="1">
    <source>
        <dbReference type="ARBA" id="ARBA00022485"/>
    </source>
</evidence>
<dbReference type="SFLD" id="SFLDS00029">
    <property type="entry name" value="Radical_SAM"/>
    <property type="match status" value="1"/>
</dbReference>
<dbReference type="SFLD" id="SFLDG01101">
    <property type="entry name" value="Uncharacterised_Radical_SAM_Su"/>
    <property type="match status" value="1"/>
</dbReference>
<dbReference type="PANTHER" id="PTHR30352">
    <property type="entry name" value="PYRUVATE FORMATE-LYASE-ACTIVATING ENZYME"/>
    <property type="match status" value="1"/>
</dbReference>
<keyword evidence="3 6" id="KW-0479">Metal-binding</keyword>
<dbReference type="Proteomes" id="UP000199266">
    <property type="component" value="Unassembled WGS sequence"/>
</dbReference>
<evidence type="ECO:0000313" key="8">
    <source>
        <dbReference type="EMBL" id="SDX69256.1"/>
    </source>
</evidence>
<dbReference type="SUPFAM" id="SSF102114">
    <property type="entry name" value="Radical SAM enzymes"/>
    <property type="match status" value="1"/>
</dbReference>
<dbReference type="NCBIfam" id="TIGR04337">
    <property type="entry name" value="AmmeMemoSam_rS"/>
    <property type="match status" value="1"/>
</dbReference>
<evidence type="ECO:0000256" key="3">
    <source>
        <dbReference type="ARBA" id="ARBA00022723"/>
    </source>
</evidence>
<keyword evidence="5 6" id="KW-0411">Iron-sulfur</keyword>
<dbReference type="PANTHER" id="PTHR30352:SF5">
    <property type="entry name" value="PYRUVATE FORMATE-LYASE 1-ACTIVATING ENZYME"/>
    <property type="match status" value="1"/>
</dbReference>
<keyword evidence="1" id="KW-0004">4Fe-4S</keyword>
<dbReference type="RefSeq" id="WP_091460039.1">
    <property type="nucleotide sequence ID" value="NZ_FNPD01000001.1"/>
</dbReference>
<dbReference type="EMBL" id="FNPD01000001">
    <property type="protein sequence ID" value="SDX69256.1"/>
    <property type="molecule type" value="Genomic_DNA"/>
</dbReference>
<organism evidence="8 9">
    <name type="scientific">Acetomicrobium thermoterrenum DSM 13490</name>
    <dbReference type="NCBI Taxonomy" id="1120987"/>
    <lineage>
        <taxon>Bacteria</taxon>
        <taxon>Thermotogati</taxon>
        <taxon>Synergistota</taxon>
        <taxon>Synergistia</taxon>
        <taxon>Synergistales</taxon>
        <taxon>Acetomicrobiaceae</taxon>
        <taxon>Acetomicrobium</taxon>
    </lineage>
</organism>
<keyword evidence="4 6" id="KW-0408">Iron</keyword>
<dbReference type="InterPro" id="IPR027596">
    <property type="entry name" value="AmmeMemoSam_rS"/>
</dbReference>
<feature type="binding site" evidence="6">
    <location>
        <position position="85"/>
    </location>
    <ligand>
        <name>[4Fe-4S] cluster</name>
        <dbReference type="ChEBI" id="CHEBI:49883"/>
        <note>4Fe-4S-S-AdoMet</note>
    </ligand>
</feature>
<feature type="binding site" evidence="6">
    <location>
        <position position="88"/>
    </location>
    <ligand>
        <name>[4Fe-4S] cluster</name>
        <dbReference type="ChEBI" id="CHEBI:49883"/>
        <note>4Fe-4S-S-AdoMet</note>
    </ligand>
</feature>
<comment type="cofactor">
    <cofactor evidence="6">
        <name>[4Fe-4S] cluster</name>
        <dbReference type="ChEBI" id="CHEBI:49883"/>
    </cofactor>
    <text evidence="6">Binds 1 [4Fe-4S] cluster. The cluster is coordinated with 3 cysteines and an exchangeable S-adenosyl-L-methionine.</text>
</comment>
<dbReference type="Pfam" id="PF04055">
    <property type="entry name" value="Radical_SAM"/>
    <property type="match status" value="1"/>
</dbReference>
<dbReference type="PIRSF" id="PIRSF004869">
    <property type="entry name" value="PflX_prd"/>
    <property type="match status" value="1"/>
</dbReference>
<evidence type="ECO:0000313" key="9">
    <source>
        <dbReference type="Proteomes" id="UP000199266"/>
    </source>
</evidence>
<name>A0A1H3DS79_9BACT</name>
<dbReference type="AlphaFoldDB" id="A0A1H3DS79"/>
<reference evidence="9" key="1">
    <citation type="submission" date="2016-10" db="EMBL/GenBank/DDBJ databases">
        <authorList>
            <person name="Varghese N."/>
            <person name="Submissions S."/>
        </authorList>
    </citation>
    <scope>NUCLEOTIDE SEQUENCE [LARGE SCALE GENOMIC DNA]</scope>
    <source>
        <strain evidence="9">DSM 13490</strain>
    </source>
</reference>
<feature type="binding site" evidence="6">
    <location>
        <position position="81"/>
    </location>
    <ligand>
        <name>[4Fe-4S] cluster</name>
        <dbReference type="ChEBI" id="CHEBI:49883"/>
        <note>4Fe-4S-S-AdoMet</note>
    </ligand>
</feature>
<dbReference type="InterPro" id="IPR016431">
    <property type="entry name" value="Pyrv-formate_lyase-activ_prd"/>
</dbReference>
<dbReference type="Gene3D" id="3.20.20.70">
    <property type="entry name" value="Aldolase class I"/>
    <property type="match status" value="1"/>
</dbReference>
<proteinExistence type="predicted"/>
<keyword evidence="8" id="KW-0456">Lyase</keyword>
<keyword evidence="9" id="KW-1185">Reference proteome</keyword>
<dbReference type="InterPro" id="IPR013785">
    <property type="entry name" value="Aldolase_TIM"/>
</dbReference>
<evidence type="ECO:0000256" key="5">
    <source>
        <dbReference type="ARBA" id="ARBA00023014"/>
    </source>
</evidence>
<dbReference type="CDD" id="cd01335">
    <property type="entry name" value="Radical_SAM"/>
    <property type="match status" value="1"/>
</dbReference>
<gene>
    <name evidence="8" type="ORF">SAMN03080603_00301</name>
</gene>
<dbReference type="GO" id="GO:0016829">
    <property type="term" value="F:lyase activity"/>
    <property type="evidence" value="ECO:0007669"/>
    <property type="project" value="UniProtKB-KW"/>
</dbReference>
<sequence length="329" mass="36993">MKALYWHWENGNVRCELCPHACLVPEGKKGLCLVRENVPGEGLIASTYGLFSSIALDPMEKKPLYHFLPGRDVLSLGSVGCNMRCPFCQNWHISTWSPQIKLSRIDPPELLSLVKKYSVTAVAFTYNEPLISYEYLLEVIPLLKKENVKVVLVTNGLINPLPLKEIAHRIDAANVDLKTFNEETYKKLGGDLETVLKTLQILKSFNVHVEITHLLVTGINDDLGEFEALCSWIAGELGDRLPLHISRYFPSHKWTKPPTDISLLERALEIARRYLEFAYLGNVSKFSDTFCPSCGKLVIKRRGYKLQLLSVTSDGRCSACGFDLGIVLL</sequence>
<keyword evidence="8" id="KW-0670">Pyruvate</keyword>
<evidence type="ECO:0000256" key="6">
    <source>
        <dbReference type="PIRSR" id="PIRSR004869-50"/>
    </source>
</evidence>
<dbReference type="InterPro" id="IPR034457">
    <property type="entry name" value="Organic_radical-activating"/>
</dbReference>
<dbReference type="PROSITE" id="PS51918">
    <property type="entry name" value="RADICAL_SAM"/>
    <property type="match status" value="1"/>
</dbReference>